<feature type="region of interest" description="Disordered" evidence="13">
    <location>
        <begin position="297"/>
        <end position="317"/>
    </location>
</feature>
<keyword evidence="6 14" id="KW-0812">Transmembrane</keyword>
<name>A0A8J2RCQ6_9CRUS</name>
<organism evidence="15 16">
    <name type="scientific">Daphnia galeata</name>
    <dbReference type="NCBI Taxonomy" id="27404"/>
    <lineage>
        <taxon>Eukaryota</taxon>
        <taxon>Metazoa</taxon>
        <taxon>Ecdysozoa</taxon>
        <taxon>Arthropoda</taxon>
        <taxon>Crustacea</taxon>
        <taxon>Branchiopoda</taxon>
        <taxon>Diplostraca</taxon>
        <taxon>Cladocera</taxon>
        <taxon>Anomopoda</taxon>
        <taxon>Daphniidae</taxon>
        <taxon>Daphnia</taxon>
    </lineage>
</organism>
<evidence type="ECO:0000256" key="12">
    <source>
        <dbReference type="ARBA" id="ARBA00023212"/>
    </source>
</evidence>
<dbReference type="AlphaFoldDB" id="A0A8J2RCQ6"/>
<evidence type="ECO:0000313" key="16">
    <source>
        <dbReference type="Proteomes" id="UP000789390"/>
    </source>
</evidence>
<reference evidence="15" key="1">
    <citation type="submission" date="2021-11" db="EMBL/GenBank/DDBJ databases">
        <authorList>
            <person name="Schell T."/>
        </authorList>
    </citation>
    <scope>NUCLEOTIDE SEQUENCE</scope>
    <source>
        <strain evidence="15">M5</strain>
    </source>
</reference>
<dbReference type="PANTHER" id="PTHR12939:SF10">
    <property type="entry name" value="EG:4F1.1 PROTEIN"/>
    <property type="match status" value="1"/>
</dbReference>
<evidence type="ECO:0000256" key="6">
    <source>
        <dbReference type="ARBA" id="ARBA00022692"/>
    </source>
</evidence>
<evidence type="ECO:0000256" key="7">
    <source>
        <dbReference type="ARBA" id="ARBA00022968"/>
    </source>
</evidence>
<dbReference type="GO" id="GO:0016012">
    <property type="term" value="C:sarcoglycan complex"/>
    <property type="evidence" value="ECO:0007669"/>
    <property type="project" value="InterPro"/>
</dbReference>
<protein>
    <recommendedName>
        <fullName evidence="17">Zeta-sarcoglycan</fullName>
    </recommendedName>
</protein>
<keyword evidence="5" id="KW-0963">Cytoplasm</keyword>
<dbReference type="Pfam" id="PF04790">
    <property type="entry name" value="Sarcoglycan_1"/>
    <property type="match status" value="1"/>
</dbReference>
<dbReference type="EMBL" id="CAKKLH010000013">
    <property type="protein sequence ID" value="CAH0099015.1"/>
    <property type="molecule type" value="Genomic_DNA"/>
</dbReference>
<dbReference type="GO" id="GO:0042383">
    <property type="term" value="C:sarcolemma"/>
    <property type="evidence" value="ECO:0007669"/>
    <property type="project" value="UniProtKB-SubCell"/>
</dbReference>
<keyword evidence="9 14" id="KW-0472">Membrane</keyword>
<comment type="subcellular location">
    <subcellularLocation>
        <location evidence="2">Cell membrane</location>
        <location evidence="2">Sarcolemma</location>
        <topology evidence="2">Single-pass type II membrane protein</topology>
    </subcellularLocation>
    <subcellularLocation>
        <location evidence="1">Cytoplasm</location>
        <location evidence="1">Cytoskeleton</location>
    </subcellularLocation>
</comment>
<dbReference type="Proteomes" id="UP000789390">
    <property type="component" value="Unassembled WGS sequence"/>
</dbReference>
<comment type="similarity">
    <text evidence="3">Belongs to the sarcoglycan beta/delta/gamma/zeta family.</text>
</comment>
<keyword evidence="7" id="KW-0735">Signal-anchor</keyword>
<gene>
    <name evidence="15" type="ORF">DGAL_LOCUS1123</name>
</gene>
<evidence type="ECO:0000256" key="3">
    <source>
        <dbReference type="ARBA" id="ARBA00007574"/>
    </source>
</evidence>
<evidence type="ECO:0000256" key="13">
    <source>
        <dbReference type="SAM" id="MobiDB-lite"/>
    </source>
</evidence>
<feature type="region of interest" description="Disordered" evidence="13">
    <location>
        <begin position="1"/>
        <end position="57"/>
    </location>
</feature>
<evidence type="ECO:0000256" key="8">
    <source>
        <dbReference type="ARBA" id="ARBA00022989"/>
    </source>
</evidence>
<feature type="transmembrane region" description="Helical" evidence="14">
    <location>
        <begin position="79"/>
        <end position="102"/>
    </location>
</feature>
<evidence type="ECO:0000313" key="15">
    <source>
        <dbReference type="EMBL" id="CAH0099015.1"/>
    </source>
</evidence>
<evidence type="ECO:0000256" key="5">
    <source>
        <dbReference type="ARBA" id="ARBA00022490"/>
    </source>
</evidence>
<evidence type="ECO:0000256" key="2">
    <source>
        <dbReference type="ARBA" id="ARBA00004274"/>
    </source>
</evidence>
<keyword evidence="12" id="KW-0206">Cytoskeleton</keyword>
<evidence type="ECO:0008006" key="17">
    <source>
        <dbReference type="Google" id="ProtNLM"/>
    </source>
</evidence>
<keyword evidence="16" id="KW-1185">Reference proteome</keyword>
<evidence type="ECO:0000256" key="10">
    <source>
        <dbReference type="ARBA" id="ARBA00023157"/>
    </source>
</evidence>
<feature type="compositionally biased region" description="Polar residues" evidence="13">
    <location>
        <begin position="32"/>
        <end position="42"/>
    </location>
</feature>
<evidence type="ECO:0000256" key="11">
    <source>
        <dbReference type="ARBA" id="ARBA00023180"/>
    </source>
</evidence>
<proteinExistence type="inferred from homology"/>
<dbReference type="PANTHER" id="PTHR12939">
    <property type="entry name" value="SARCOGLYCAN"/>
    <property type="match status" value="1"/>
</dbReference>
<dbReference type="InterPro" id="IPR006875">
    <property type="entry name" value="Sarcoglycan"/>
</dbReference>
<sequence length="351" mass="37640">MSWSADDGGTGGTRRSRPGRSHSTAVTDWLGRTSSVGLPSSRHTGHGGGSYPATQSSLLQQQQEQARLVLTLTGWRRRALFGLLLTLTVIVIINLSLTLWLLRSMQFSLDGIGNMKITPSGIQLNGEAMVLDTLITSQISAKHGQPLVFDSSQNITLNARDAQGRIANKIFLGEDRLEVVARDFRVTNSRQELLFAANRKEVVVGADILRVSGVGGAVFEGSIQTPLVRAESGNDLRLESATRTLQMQAPQGVALESQAGDISATSYEDLRLWSTGGSIRIDSSSVMLPNIRTALVTSKPQRPSSNSGSYNSPQQTSRSSTQIFQVCVCSNGRLFLSPPHGSCVADGTICA</sequence>
<evidence type="ECO:0000256" key="9">
    <source>
        <dbReference type="ARBA" id="ARBA00023136"/>
    </source>
</evidence>
<evidence type="ECO:0000256" key="4">
    <source>
        <dbReference type="ARBA" id="ARBA00022475"/>
    </source>
</evidence>
<keyword evidence="8 14" id="KW-1133">Transmembrane helix</keyword>
<keyword evidence="10" id="KW-1015">Disulfide bond</keyword>
<dbReference type="GO" id="GO:0005856">
    <property type="term" value="C:cytoskeleton"/>
    <property type="evidence" value="ECO:0007669"/>
    <property type="project" value="UniProtKB-SubCell"/>
</dbReference>
<accession>A0A8J2RCQ6</accession>
<evidence type="ECO:0000256" key="1">
    <source>
        <dbReference type="ARBA" id="ARBA00004245"/>
    </source>
</evidence>
<dbReference type="OrthoDB" id="8881719at2759"/>
<keyword evidence="4" id="KW-1003">Cell membrane</keyword>
<dbReference type="InterPro" id="IPR039972">
    <property type="entry name" value="Sarcoglycan_gamma/delta/zeta"/>
</dbReference>
<keyword evidence="11" id="KW-0325">Glycoprotein</keyword>
<comment type="caution">
    <text evidence="15">The sequence shown here is derived from an EMBL/GenBank/DDBJ whole genome shotgun (WGS) entry which is preliminary data.</text>
</comment>
<dbReference type="GO" id="GO:0060047">
    <property type="term" value="P:heart contraction"/>
    <property type="evidence" value="ECO:0007669"/>
    <property type="project" value="TreeGrafter"/>
</dbReference>
<evidence type="ECO:0000256" key="14">
    <source>
        <dbReference type="SAM" id="Phobius"/>
    </source>
</evidence>